<dbReference type="InterPro" id="IPR011051">
    <property type="entry name" value="RmlC_Cupin_sf"/>
</dbReference>
<name>A0A6J7DQ09_9ZZZZ</name>
<evidence type="ECO:0000259" key="3">
    <source>
        <dbReference type="Pfam" id="PF07883"/>
    </source>
</evidence>
<reference evidence="4" key="1">
    <citation type="submission" date="2020-05" db="EMBL/GenBank/DDBJ databases">
        <authorList>
            <person name="Chiriac C."/>
            <person name="Salcher M."/>
            <person name="Ghai R."/>
            <person name="Kavagutti S V."/>
        </authorList>
    </citation>
    <scope>NUCLEOTIDE SEQUENCE</scope>
</reference>
<accession>A0A6J7DQ09</accession>
<dbReference type="Pfam" id="PF07883">
    <property type="entry name" value="Cupin_2"/>
    <property type="match status" value="1"/>
</dbReference>
<evidence type="ECO:0000259" key="2">
    <source>
        <dbReference type="Pfam" id="PF00190"/>
    </source>
</evidence>
<dbReference type="AlphaFoldDB" id="A0A6J7DQ09"/>
<evidence type="ECO:0000256" key="1">
    <source>
        <dbReference type="ARBA" id="ARBA00022723"/>
    </source>
</evidence>
<protein>
    <submittedName>
        <fullName evidence="4">Unannotated protein</fullName>
    </submittedName>
</protein>
<keyword evidence="1" id="KW-0479">Metal-binding</keyword>
<sequence length="309" mass="32794">MICHWDDVAPFEIRLQNLRGSYRRLGTAAGAARLGLSRWDIGPGDRAVSQHVHADEEEFFIVLAGSGLAIENGASHEIAAGDVLFYAAGGVAHTMVAGASGLDVLAFGSGSDAGLVYLPRAVAMWAGTRWLPLDGPNPFKLEDAAGPLEVPEPGPRSSSTIAISEVAQQSIRRGDVARDARKLGEALGAHRSGLSEIRVDPTMRSNPPHCHSGEDELFVILEGDGLLELLHPDRGLETHPVAAGHVISLPAGTATAHSFVAGDAGLVLLAHSTKDPSDITFLPRSQKIHIRGLRAVMRVNQVDFWDGEE</sequence>
<dbReference type="InterPro" id="IPR013096">
    <property type="entry name" value="Cupin_2"/>
</dbReference>
<dbReference type="InterPro" id="IPR051610">
    <property type="entry name" value="GPI/OXD"/>
</dbReference>
<organism evidence="4">
    <name type="scientific">freshwater metagenome</name>
    <dbReference type="NCBI Taxonomy" id="449393"/>
    <lineage>
        <taxon>unclassified sequences</taxon>
        <taxon>metagenomes</taxon>
        <taxon>ecological metagenomes</taxon>
    </lineage>
</organism>
<dbReference type="Gene3D" id="2.60.120.10">
    <property type="entry name" value="Jelly Rolls"/>
    <property type="match status" value="2"/>
</dbReference>
<dbReference type="InterPro" id="IPR014710">
    <property type="entry name" value="RmlC-like_jellyroll"/>
</dbReference>
<dbReference type="GO" id="GO:0046872">
    <property type="term" value="F:metal ion binding"/>
    <property type="evidence" value="ECO:0007669"/>
    <property type="project" value="UniProtKB-KW"/>
</dbReference>
<dbReference type="InterPro" id="IPR006045">
    <property type="entry name" value="Cupin_1"/>
</dbReference>
<dbReference type="PANTHER" id="PTHR35848">
    <property type="entry name" value="OXALATE-BINDING PROTEIN"/>
    <property type="match status" value="1"/>
</dbReference>
<proteinExistence type="predicted"/>
<dbReference type="PANTHER" id="PTHR35848:SF6">
    <property type="entry name" value="CUPIN TYPE-2 DOMAIN-CONTAINING PROTEIN"/>
    <property type="match status" value="1"/>
</dbReference>
<dbReference type="Pfam" id="PF00190">
    <property type="entry name" value="Cupin_1"/>
    <property type="match status" value="1"/>
</dbReference>
<evidence type="ECO:0000313" key="4">
    <source>
        <dbReference type="EMBL" id="CAB4870754.1"/>
    </source>
</evidence>
<dbReference type="SUPFAM" id="SSF51182">
    <property type="entry name" value="RmlC-like cupins"/>
    <property type="match status" value="2"/>
</dbReference>
<gene>
    <name evidence="4" type="ORF">UFOPK3423_00724</name>
</gene>
<feature type="domain" description="Cupin type-1" evidence="2">
    <location>
        <begin position="206"/>
        <end position="280"/>
    </location>
</feature>
<dbReference type="EMBL" id="CAFBLQ010000062">
    <property type="protein sequence ID" value="CAB4870754.1"/>
    <property type="molecule type" value="Genomic_DNA"/>
</dbReference>
<feature type="domain" description="Cupin type-2" evidence="3">
    <location>
        <begin position="38"/>
        <end position="96"/>
    </location>
</feature>